<dbReference type="EMBL" id="JARDVI010000006">
    <property type="protein sequence ID" value="MDY0419698.1"/>
    <property type="molecule type" value="Genomic_DNA"/>
</dbReference>
<dbReference type="InterPro" id="IPR021136">
    <property type="entry name" value="Flagellar_hook_control-like_C"/>
</dbReference>
<evidence type="ECO:0000256" key="1">
    <source>
        <dbReference type="SAM" id="MobiDB-lite"/>
    </source>
</evidence>
<organism evidence="3 4">
    <name type="scientific">Enterobacter chinensis</name>
    <dbReference type="NCBI Taxonomy" id="3030997"/>
    <lineage>
        <taxon>Bacteria</taxon>
        <taxon>Pseudomonadati</taxon>
        <taxon>Pseudomonadota</taxon>
        <taxon>Gammaproteobacteria</taxon>
        <taxon>Enterobacterales</taxon>
        <taxon>Enterobacteriaceae</taxon>
        <taxon>Enterobacter</taxon>
    </lineage>
</organism>
<dbReference type="Pfam" id="PF02120">
    <property type="entry name" value="Flg_hook"/>
    <property type="match status" value="1"/>
</dbReference>
<keyword evidence="3" id="KW-0966">Cell projection</keyword>
<proteinExistence type="predicted"/>
<dbReference type="PANTHER" id="PTHR37533">
    <property type="entry name" value="FLAGELLAR HOOK-LENGTH CONTROL PROTEIN"/>
    <property type="match status" value="1"/>
</dbReference>
<evidence type="ECO:0000313" key="4">
    <source>
        <dbReference type="Proteomes" id="UP001270266"/>
    </source>
</evidence>
<gene>
    <name evidence="3" type="ORF">PYW49_18790</name>
</gene>
<dbReference type="Proteomes" id="UP001270266">
    <property type="component" value="Unassembled WGS sequence"/>
</dbReference>
<dbReference type="RefSeq" id="WP_320387197.1">
    <property type="nucleotide sequence ID" value="NZ_JARDVI010000006.1"/>
</dbReference>
<keyword evidence="3" id="KW-0282">Flagellum</keyword>
<feature type="domain" description="Flagellar hook-length control protein-like C-terminal" evidence="2">
    <location>
        <begin position="231"/>
        <end position="308"/>
    </location>
</feature>
<feature type="region of interest" description="Disordered" evidence="1">
    <location>
        <begin position="304"/>
        <end position="331"/>
    </location>
</feature>
<accession>A0ABU5D8I4</accession>
<keyword evidence="4" id="KW-1185">Reference proteome</keyword>
<evidence type="ECO:0000313" key="3">
    <source>
        <dbReference type="EMBL" id="MDY0419698.1"/>
    </source>
</evidence>
<dbReference type="InterPro" id="IPR052563">
    <property type="entry name" value="FliK"/>
</dbReference>
<evidence type="ECO:0000259" key="2">
    <source>
        <dbReference type="Pfam" id="PF02120"/>
    </source>
</evidence>
<dbReference type="InterPro" id="IPR038610">
    <property type="entry name" value="FliK-like_C_sf"/>
</dbReference>
<sequence length="356" mass="36626">MNIDIAALLLGSGAQGKPKAGLLSDEGFSLALDDKLAELAQLFPGLDPQALAALPQAALAGAGLPADLLPEQLTGDVPAAEADSLLLTATPGLAEALKGVALTDGEGEESPQWQLQQLVTRSVTGAEPVKPANGVVGGKTPVQEGKTVSPLKAAADNSPAANAAPLMAQPAAPVSCEALVTTEMSATSSVSAVALPAAVRASVAHAPQQVVTVNHPPETPEWKQSVSQHIAIFSRNGLHSAEIRLHPEELGSLQISLRMQQDQAQIHIVSEHAHIRHAMEQAMPQLRAAMAESGIQLGQANVSAEGQQFAAGEQGQNASGDEHGAQEGEEPLVEEEIVPTLLTTTPGNIYGINTFA</sequence>
<comment type="caution">
    <text evidence="3">The sequence shown here is derived from an EMBL/GenBank/DDBJ whole genome shotgun (WGS) entry which is preliminary data.</text>
</comment>
<keyword evidence="3" id="KW-0969">Cilium</keyword>
<dbReference type="CDD" id="cd17470">
    <property type="entry name" value="T3SS_Flik_C"/>
    <property type="match status" value="1"/>
</dbReference>
<reference evidence="3 4" key="1">
    <citation type="submission" date="2023-02" db="EMBL/GenBank/DDBJ databases">
        <title>The draft genomes of Enterobacter strains.</title>
        <authorList>
            <person name="He Y."/>
            <person name="Feng Y."/>
            <person name="Zong Z."/>
        </authorList>
    </citation>
    <scope>NUCLEOTIDE SEQUENCE [LARGE SCALE GENOMIC DNA]</scope>
    <source>
        <strain evidence="3 4">170198</strain>
    </source>
</reference>
<feature type="compositionally biased region" description="Low complexity" evidence="1">
    <location>
        <begin position="304"/>
        <end position="318"/>
    </location>
</feature>
<dbReference type="Gene3D" id="3.30.750.140">
    <property type="match status" value="1"/>
</dbReference>
<protein>
    <submittedName>
        <fullName evidence="3">Flagellar hook-length control protein FliK</fullName>
    </submittedName>
</protein>
<name>A0ABU5D8I4_9ENTR</name>
<dbReference type="PANTHER" id="PTHR37533:SF2">
    <property type="entry name" value="FLAGELLAR HOOK-LENGTH CONTROL PROTEIN"/>
    <property type="match status" value="1"/>
</dbReference>